<dbReference type="SMART" id="SM00642">
    <property type="entry name" value="Aamy"/>
    <property type="match status" value="1"/>
</dbReference>
<evidence type="ECO:0000313" key="3">
    <source>
        <dbReference type="Proteomes" id="UP000238390"/>
    </source>
</evidence>
<dbReference type="EMBL" id="CP027169">
    <property type="protein sequence ID" value="AVK05032.1"/>
    <property type="molecule type" value="Genomic_DNA"/>
</dbReference>
<dbReference type="InterPro" id="IPR006047">
    <property type="entry name" value="GH13_cat_dom"/>
</dbReference>
<dbReference type="Gene3D" id="3.20.20.80">
    <property type="entry name" value="Glycosidases"/>
    <property type="match status" value="1"/>
</dbReference>
<dbReference type="AlphaFoldDB" id="A0A2R3ISW8"/>
<dbReference type="InterPro" id="IPR017853">
    <property type="entry name" value="GH"/>
</dbReference>
<dbReference type="PANTHER" id="PTHR10357">
    <property type="entry name" value="ALPHA-AMYLASE FAMILY MEMBER"/>
    <property type="match status" value="1"/>
</dbReference>
<dbReference type="RefSeq" id="WP_012075864.1">
    <property type="nucleotide sequence ID" value="NZ_CP020560.1"/>
</dbReference>
<sequence length="535" mass="60802">MDAEWYRHCLIYQIDPSLFRDSDADGCGDLAGIVERLDYLRELGVGALWLMPLYRSPFRDAGYDVSDHLALEPRFGSEEDLRRLVSEAAARGMRVILELVVQHTSDQHPWFVAARHDREAPCRDYYLWSDRPLDDGNRPIFPSVEDGIWNWDAQAGQYYRHLFYSHEPDLNLKNLRVIEEVERVMSHWLELGVAGFRLDAASHLVEQAGGGDERRGAWLLERLARHAPEALLMGEVDVEPDRYRHYFGDGRRLGLVLDFWINNHLFLALARQSAEPLRRALVRQPVPPPGCGYALWLRNHDELDLERLSEAEREEVMRAFAPEQNMRLYGRGIRRRLAPMLGGDVRRQAMAYALLLSLPGTPILRYGEEIGMGDDLRRPERLAVRTPMQWSDQPHAGFSDAPAERLAVAPIEDGPFACTRVNVAAQDAAPDSLLNRVRRLARARAELPETGLGQASLVPTDQPALFAMRHDRGQAPGSLMLVNLSERPLRACIGELDLGAYREILADDDYPPPHGNRVSLAGYGYRWFRRDGSQP</sequence>
<name>A0A2R3ISW8_9PSED</name>
<gene>
    <name evidence="2" type="ORF">CSB93_4336</name>
</gene>
<keyword evidence="3" id="KW-1185">Reference proteome</keyword>
<dbReference type="Pfam" id="PF00128">
    <property type="entry name" value="Alpha-amylase"/>
    <property type="match status" value="1"/>
</dbReference>
<dbReference type="InterPro" id="IPR045857">
    <property type="entry name" value="O16G_dom_2"/>
</dbReference>
<dbReference type="SUPFAM" id="SSF51445">
    <property type="entry name" value="(Trans)glycosidases"/>
    <property type="match status" value="1"/>
</dbReference>
<organism evidence="2 3">
    <name type="scientific">Pseudomonas paraeruginosa</name>
    <dbReference type="NCBI Taxonomy" id="2994495"/>
    <lineage>
        <taxon>Bacteria</taxon>
        <taxon>Pseudomonadati</taxon>
        <taxon>Pseudomonadota</taxon>
        <taxon>Gammaproteobacteria</taxon>
        <taxon>Pseudomonadales</taxon>
        <taxon>Pseudomonadaceae</taxon>
        <taxon>Pseudomonas</taxon>
    </lineage>
</organism>
<evidence type="ECO:0000259" key="1">
    <source>
        <dbReference type="SMART" id="SM00642"/>
    </source>
</evidence>
<dbReference type="Gene3D" id="3.90.400.10">
    <property type="entry name" value="Oligo-1,6-glucosidase, Domain 2"/>
    <property type="match status" value="1"/>
</dbReference>
<protein>
    <submittedName>
        <fullName evidence="2">Alpha amylase, catalytic domain protein</fullName>
    </submittedName>
</protein>
<dbReference type="PANTHER" id="PTHR10357:SF219">
    <property type="entry name" value="MALTOSE ALPHA-D-GLUCOSYLTRANSFERASE"/>
    <property type="match status" value="1"/>
</dbReference>
<feature type="domain" description="Glycosyl hydrolase family 13 catalytic" evidence="1">
    <location>
        <begin position="13"/>
        <end position="412"/>
    </location>
</feature>
<reference evidence="2 3" key="1">
    <citation type="submission" date="2018-02" db="EMBL/GenBank/DDBJ databases">
        <title>FDA/CDC Antimicrobial Resistant Isolate Bank Genome Sequencing.</title>
        <authorList>
            <person name="Benahmed F.H."/>
            <person name="Lutgring J.D."/>
            <person name="Yoo B."/>
            <person name="Machado M."/>
            <person name="Brown A."/>
            <person name="McAllister G."/>
            <person name="Perry A."/>
            <person name="Halpin A.L."/>
            <person name="Vavikolanu K."/>
            <person name="Ott S."/>
            <person name="Zhao X."/>
            <person name="Tallon L.J."/>
            <person name="Sadzewicz L."/>
            <person name="Aluvathingal J."/>
            <person name="Nadendla S."/>
            <person name="Voskania-kordi A."/>
            <person name="Simonyan V."/>
            <person name="Patel J."/>
            <person name="Shawar R.M."/>
        </authorList>
    </citation>
    <scope>NUCLEOTIDE SEQUENCE [LARGE SCALE GENOMIC DNA]</scope>
    <source>
        <strain evidence="2 3">AR_0356</strain>
    </source>
</reference>
<dbReference type="CDD" id="cd11334">
    <property type="entry name" value="AmyAc_TreS"/>
    <property type="match status" value="1"/>
</dbReference>
<dbReference type="GO" id="GO:0005975">
    <property type="term" value="P:carbohydrate metabolic process"/>
    <property type="evidence" value="ECO:0007669"/>
    <property type="project" value="InterPro"/>
</dbReference>
<accession>A0A2R3ISW8</accession>
<proteinExistence type="predicted"/>
<dbReference type="GeneID" id="77221247"/>
<evidence type="ECO:0000313" key="2">
    <source>
        <dbReference type="EMBL" id="AVK05032.1"/>
    </source>
</evidence>
<dbReference type="Proteomes" id="UP000238390">
    <property type="component" value="Chromosome"/>
</dbReference>